<protein>
    <submittedName>
        <fullName evidence="1">Uncharacterized protein</fullName>
    </submittedName>
</protein>
<evidence type="ECO:0000313" key="1">
    <source>
        <dbReference type="EMBL" id="EAL3775960.1"/>
    </source>
</evidence>
<gene>
    <name evidence="1" type="ORF">BSY74_00240</name>
</gene>
<reference evidence="1" key="1">
    <citation type="submission" date="2018-05" db="EMBL/GenBank/DDBJ databases">
        <authorList>
            <consortium name="PulseNet: The National Subtyping Network for Foodborne Disease Surveillance"/>
            <person name="Tarr C.L."/>
            <person name="Trees E."/>
            <person name="Katz L.S."/>
            <person name="Carleton-Romer H.A."/>
            <person name="Stroika S."/>
            <person name="Kucerova Z."/>
            <person name="Roache K.F."/>
            <person name="Sabol A.L."/>
            <person name="Besser J."/>
            <person name="Gerner-Smidt P."/>
        </authorList>
    </citation>
    <scope>NUCLEOTIDE SEQUENCE</scope>
    <source>
        <strain evidence="1">PNUSAC001154</strain>
    </source>
</reference>
<organism evidence="1">
    <name type="scientific">Campylobacter upsaliensis</name>
    <dbReference type="NCBI Taxonomy" id="28080"/>
    <lineage>
        <taxon>Bacteria</taxon>
        <taxon>Pseudomonadati</taxon>
        <taxon>Campylobacterota</taxon>
        <taxon>Epsilonproteobacteria</taxon>
        <taxon>Campylobacterales</taxon>
        <taxon>Campylobacteraceae</taxon>
        <taxon>Campylobacter</taxon>
    </lineage>
</organism>
<sequence>MYLDLQEYSILYTNESFQEYVNAYKALIQKEKDEYNKKSDKHKAQNPFTPSQSKQEFIRKLEAEKFLYFCYSLDSSPLIIKAPSDNKDQKKFLGYEWSNRKGKQGIQYITTSGINAISEILTPLYNPKNRLDSSKLSFYIM</sequence>
<name>A0A5L4JYM2_CAMUP</name>
<proteinExistence type="predicted"/>
<dbReference type="AlphaFoldDB" id="A0A5L4JYM2"/>
<dbReference type="EMBL" id="AACNSW010000001">
    <property type="protein sequence ID" value="EAL3775960.1"/>
    <property type="molecule type" value="Genomic_DNA"/>
</dbReference>
<comment type="caution">
    <text evidence="1">The sequence shown here is derived from an EMBL/GenBank/DDBJ whole genome shotgun (WGS) entry which is preliminary data.</text>
</comment>
<dbReference type="RefSeq" id="WP_220726710.1">
    <property type="nucleotide sequence ID" value="NZ_CBCXLM010000043.1"/>
</dbReference>
<accession>A0A5L4JYM2</accession>